<feature type="domain" description="FAD-binding FR-type" evidence="11">
    <location>
        <begin position="15"/>
        <end position="113"/>
    </location>
</feature>
<dbReference type="OrthoDB" id="9796486at2"/>
<dbReference type="GO" id="GO:0016491">
    <property type="term" value="F:oxidoreductase activity"/>
    <property type="evidence" value="ECO:0007669"/>
    <property type="project" value="InterPro"/>
</dbReference>
<comment type="cofactor">
    <cofactor evidence="10">
        <name>[2Fe-2S] cluster</name>
        <dbReference type="ChEBI" id="CHEBI:190135"/>
    </cofactor>
    <text evidence="10">Binds 1 [2Fe-2S] cluster per subunit.</text>
</comment>
<feature type="binding site" evidence="10">
    <location>
        <position position="258"/>
    </location>
    <ligand>
        <name>[2Fe-2S] cluster</name>
        <dbReference type="ChEBI" id="CHEBI:190135"/>
    </ligand>
</feature>
<keyword evidence="5" id="KW-0274">FAD</keyword>
<dbReference type="InterPro" id="IPR017938">
    <property type="entry name" value="Riboflavin_synthase-like_b-brl"/>
</dbReference>
<accession>A0A174DN32</accession>
<evidence type="ECO:0000313" key="16">
    <source>
        <dbReference type="EMBL" id="NSE16445.1"/>
    </source>
</evidence>
<dbReference type="Proteomes" id="UP000095709">
    <property type="component" value="Unassembled WGS sequence"/>
</dbReference>
<protein>
    <submittedName>
        <fullName evidence="12">Dihydrdoorotate oxidase B, electron transfer subunit</fullName>
    </submittedName>
    <submittedName>
        <fullName evidence="14">FAD/NAD(P)-binding protein</fullName>
    </submittedName>
    <submittedName>
        <fullName evidence="16">Hydrogenase</fullName>
    </submittedName>
</protein>
<evidence type="ECO:0000313" key="14">
    <source>
        <dbReference type="EMBL" id="MBN2953413.1"/>
    </source>
</evidence>
<evidence type="ECO:0000313" key="13">
    <source>
        <dbReference type="EMBL" id="CUO81525.1"/>
    </source>
</evidence>
<dbReference type="CDD" id="cd06221">
    <property type="entry name" value="sulfite_reductase_like"/>
    <property type="match status" value="1"/>
</dbReference>
<evidence type="ECO:0000313" key="19">
    <source>
        <dbReference type="Proteomes" id="UP000768180"/>
    </source>
</evidence>
<keyword evidence="6" id="KW-0249">Electron transport</keyword>
<dbReference type="PANTHER" id="PTHR43513">
    <property type="entry name" value="DIHYDROOROTATE DEHYDROGENASE B (NAD(+)), ELECTRON TRANSFER SUBUNIT"/>
    <property type="match status" value="1"/>
</dbReference>
<evidence type="ECO:0000259" key="11">
    <source>
        <dbReference type="PROSITE" id="PS51384"/>
    </source>
</evidence>
<dbReference type="AlphaFoldDB" id="A0A174DN32"/>
<keyword evidence="3 10" id="KW-0001">2Fe-2S</keyword>
<evidence type="ECO:0000256" key="1">
    <source>
        <dbReference type="ARBA" id="ARBA00022448"/>
    </source>
</evidence>
<reference evidence="15" key="5">
    <citation type="submission" date="2022-01" db="EMBL/GenBank/DDBJ databases">
        <title>Collection of gut derived symbiotic bacterial strains cultured from healthy donors.</title>
        <authorList>
            <person name="Lin H."/>
            <person name="Kohout C."/>
            <person name="Waligurski E."/>
            <person name="Pamer E.G."/>
        </authorList>
    </citation>
    <scope>NUCLEOTIDE SEQUENCE</scope>
    <source>
        <strain evidence="15">DFI.5.49</strain>
    </source>
</reference>
<dbReference type="PROSITE" id="PS51384">
    <property type="entry name" value="FAD_FR"/>
    <property type="match status" value="1"/>
</dbReference>
<dbReference type="GO" id="GO:0006221">
    <property type="term" value="P:pyrimidine nucleotide biosynthetic process"/>
    <property type="evidence" value="ECO:0007669"/>
    <property type="project" value="InterPro"/>
</dbReference>
<dbReference type="RefSeq" id="WP_022461174.1">
    <property type="nucleotide sequence ID" value="NZ_CABJFB010000002.1"/>
</dbReference>
<feature type="binding site" evidence="10">
    <location>
        <position position="266"/>
    </location>
    <ligand>
        <name>[2Fe-2S] cluster</name>
        <dbReference type="ChEBI" id="CHEBI:190135"/>
    </ligand>
</feature>
<reference evidence="16" key="3">
    <citation type="submission" date="2020-02" db="EMBL/GenBank/DDBJ databases">
        <authorList>
            <person name="Littmann E."/>
            <person name="Sorbara M."/>
        </authorList>
    </citation>
    <scope>NUCLEOTIDE SEQUENCE</scope>
    <source>
        <strain evidence="16">MSK.14.54</strain>
    </source>
</reference>
<evidence type="ECO:0000313" key="12">
    <source>
        <dbReference type="EMBL" id="CUO25495.1"/>
    </source>
</evidence>
<proteinExistence type="predicted"/>
<dbReference type="InterPro" id="IPR001433">
    <property type="entry name" value="OxRdtase_FAD/NAD-bd"/>
</dbReference>
<dbReference type="InterPro" id="IPR037117">
    <property type="entry name" value="Dihydroorotate_DH_ele_sf"/>
</dbReference>
<dbReference type="Proteomes" id="UP000737612">
    <property type="component" value="Unassembled WGS sequence"/>
</dbReference>
<evidence type="ECO:0000256" key="6">
    <source>
        <dbReference type="ARBA" id="ARBA00022982"/>
    </source>
</evidence>
<evidence type="ECO:0000256" key="4">
    <source>
        <dbReference type="ARBA" id="ARBA00022723"/>
    </source>
</evidence>
<sequence>MCNCSCGSEEKKNALLPQVGIITDIRRETPDVKTFRIVRPDGTKLFEHMPGQCAMLCVPGVGEALFSITSSPTNKEYQEFSIKECGTLTNYLHNMSVGDEILVRGPYGNHFPVETVLKGQDLLFIAGGIGLAPLRSVINYVLDNRDNYGTVDIVYGSRSKDDLVQLKEIQEVWAKAKDVNVHLTIDREQEGWDGHVGFVPNYVKELNMSVDKTALICGPPIMIKFVLQGLQELGYEKTQVYTTLELRMKCGIGKCGRCNIGDKYVCKDGPVFRCDEIDELPNEY</sequence>
<dbReference type="Proteomes" id="UP000768180">
    <property type="component" value="Unassembled WGS sequence"/>
</dbReference>
<organism evidence="12 17">
    <name type="scientific">Fusicatenibacter saccharivorans</name>
    <dbReference type="NCBI Taxonomy" id="1150298"/>
    <lineage>
        <taxon>Bacteria</taxon>
        <taxon>Bacillati</taxon>
        <taxon>Bacillota</taxon>
        <taxon>Clostridia</taxon>
        <taxon>Lachnospirales</taxon>
        <taxon>Lachnospiraceae</taxon>
        <taxon>Fusicatenibacter</taxon>
    </lineage>
</organism>
<dbReference type="PRINTS" id="PR00410">
    <property type="entry name" value="PHEHYDRXLASE"/>
</dbReference>
<dbReference type="SUPFAM" id="SSF63380">
    <property type="entry name" value="Riboflavin synthase domain-like"/>
    <property type="match status" value="1"/>
</dbReference>
<dbReference type="InterPro" id="IPR019480">
    <property type="entry name" value="Dihydroorotate_DH_Fe-S-bd"/>
</dbReference>
<evidence type="ECO:0000256" key="5">
    <source>
        <dbReference type="ARBA" id="ARBA00022827"/>
    </source>
</evidence>
<feature type="binding site" evidence="10">
    <location>
        <position position="255"/>
    </location>
    <ligand>
        <name>[2Fe-2S] cluster</name>
        <dbReference type="ChEBI" id="CHEBI:190135"/>
    </ligand>
</feature>
<name>A0A174DN32_9FIRM</name>
<evidence type="ECO:0000313" key="18">
    <source>
        <dbReference type="Proteomes" id="UP000095709"/>
    </source>
</evidence>
<gene>
    <name evidence="12" type="primary">pyrK_2</name>
    <name evidence="13" type="synonym">pyrK_1</name>
    <name evidence="12" type="ORF">ERS852406_01570</name>
    <name evidence="13" type="ORF">ERS852498_00557</name>
    <name evidence="16" type="ORF">G5B05_08500</name>
    <name evidence="14" type="ORF">JTJ23_07390</name>
    <name evidence="15" type="ORF">L0N21_09745</name>
</gene>
<dbReference type="Pfam" id="PF00175">
    <property type="entry name" value="NAD_binding_1"/>
    <property type="match status" value="1"/>
</dbReference>
<dbReference type="Pfam" id="PF10418">
    <property type="entry name" value="DHODB_Fe-S_bind"/>
    <property type="match status" value="1"/>
</dbReference>
<dbReference type="EMBL" id="JAKNFS010000012">
    <property type="protein sequence ID" value="MCG4765790.1"/>
    <property type="molecule type" value="Genomic_DNA"/>
</dbReference>
<keyword evidence="19" id="KW-1185">Reference proteome</keyword>
<dbReference type="Gene3D" id="2.40.30.10">
    <property type="entry name" value="Translation factors"/>
    <property type="match status" value="1"/>
</dbReference>
<feature type="binding site" evidence="10">
    <location>
        <position position="250"/>
    </location>
    <ligand>
        <name>[2Fe-2S] cluster</name>
        <dbReference type="ChEBI" id="CHEBI:190135"/>
    </ligand>
</feature>
<evidence type="ECO:0000256" key="10">
    <source>
        <dbReference type="PIRSR" id="PIRSR006816-2"/>
    </source>
</evidence>
<dbReference type="SUPFAM" id="SSF52343">
    <property type="entry name" value="Ferredoxin reductase-like, C-terminal NADP-linked domain"/>
    <property type="match status" value="1"/>
</dbReference>
<dbReference type="EMBL" id="CZAL01000002">
    <property type="protein sequence ID" value="CUO81525.1"/>
    <property type="molecule type" value="Genomic_DNA"/>
</dbReference>
<dbReference type="GO" id="GO:0046872">
    <property type="term" value="F:metal ion binding"/>
    <property type="evidence" value="ECO:0007669"/>
    <property type="project" value="UniProtKB-KW"/>
</dbReference>
<dbReference type="PANTHER" id="PTHR43513:SF1">
    <property type="entry name" value="ANAEROBIC SULFITE REDUCTASE SUBUNIT B"/>
    <property type="match status" value="1"/>
</dbReference>
<dbReference type="Proteomes" id="UP000095706">
    <property type="component" value="Unassembled WGS sequence"/>
</dbReference>
<evidence type="ECO:0000256" key="3">
    <source>
        <dbReference type="ARBA" id="ARBA00022714"/>
    </source>
</evidence>
<dbReference type="InterPro" id="IPR012165">
    <property type="entry name" value="Cyt_c3_hydrogenase_gsu"/>
</dbReference>
<dbReference type="InterPro" id="IPR039261">
    <property type="entry name" value="FNR_nucleotide-bd"/>
</dbReference>
<reference evidence="14" key="4">
    <citation type="submission" date="2021-02" db="EMBL/GenBank/DDBJ databases">
        <title>Metagenome-assembled genomes from human diarrheal sample B26.</title>
        <authorList>
            <person name="Ateba T.P."/>
            <person name="Alayande K.A."/>
            <person name="Mwanza M."/>
        </authorList>
    </citation>
    <scope>NUCLEOTIDE SEQUENCE</scope>
    <source>
        <strain evidence="14">06WH</strain>
    </source>
</reference>
<dbReference type="GO" id="GO:0050660">
    <property type="term" value="F:flavin adenine dinucleotide binding"/>
    <property type="evidence" value="ECO:0007669"/>
    <property type="project" value="InterPro"/>
</dbReference>
<dbReference type="Pfam" id="PF00970">
    <property type="entry name" value="FAD_binding_6"/>
    <property type="match status" value="1"/>
</dbReference>
<dbReference type="GO" id="GO:0051537">
    <property type="term" value="F:2 iron, 2 sulfur cluster binding"/>
    <property type="evidence" value="ECO:0007669"/>
    <property type="project" value="UniProtKB-KW"/>
</dbReference>
<dbReference type="EMBL" id="CYYV01000007">
    <property type="protein sequence ID" value="CUO25495.1"/>
    <property type="molecule type" value="Genomic_DNA"/>
</dbReference>
<keyword evidence="8 10" id="KW-0411">Iron-sulfur</keyword>
<keyword evidence="7 10" id="KW-0408">Iron</keyword>
<keyword evidence="4 10" id="KW-0479">Metal-binding</keyword>
<evidence type="ECO:0000256" key="8">
    <source>
        <dbReference type="ARBA" id="ARBA00023014"/>
    </source>
</evidence>
<dbReference type="Proteomes" id="UP001199915">
    <property type="component" value="Unassembled WGS sequence"/>
</dbReference>
<evidence type="ECO:0000256" key="9">
    <source>
        <dbReference type="ARBA" id="ARBA00034078"/>
    </source>
</evidence>
<keyword evidence="2" id="KW-0285">Flavoprotein</keyword>
<dbReference type="InterPro" id="IPR008333">
    <property type="entry name" value="Cbr1-like_FAD-bd_dom"/>
</dbReference>
<reference evidence="17 18" key="1">
    <citation type="submission" date="2015-09" db="EMBL/GenBank/DDBJ databases">
        <authorList>
            <consortium name="Pathogen Informatics"/>
        </authorList>
    </citation>
    <scope>NUCLEOTIDE SEQUENCE [LARGE SCALE GENOMIC DNA]</scope>
    <source>
        <strain evidence="12 17">2789STDY5608849</strain>
        <strain evidence="13 18">2789STDY5834885</strain>
    </source>
</reference>
<dbReference type="STRING" id="1150298.ERS852406_01570"/>
<evidence type="ECO:0000313" key="17">
    <source>
        <dbReference type="Proteomes" id="UP000095706"/>
    </source>
</evidence>
<dbReference type="PIRSF" id="PIRSF006816">
    <property type="entry name" value="Cyc3_hyd_g"/>
    <property type="match status" value="1"/>
</dbReference>
<dbReference type="GeneID" id="79857002"/>
<evidence type="ECO:0000313" key="15">
    <source>
        <dbReference type="EMBL" id="MCG4765790.1"/>
    </source>
</evidence>
<dbReference type="Gene3D" id="2.10.240.10">
    <property type="entry name" value="Dihydroorotate dehydrogenase, electron transfer subunit"/>
    <property type="match status" value="1"/>
</dbReference>
<evidence type="ECO:0000256" key="7">
    <source>
        <dbReference type="ARBA" id="ARBA00023004"/>
    </source>
</evidence>
<dbReference type="InterPro" id="IPR001709">
    <property type="entry name" value="Flavoprot_Pyr_Nucl_cyt_Rdtase"/>
</dbReference>
<dbReference type="InterPro" id="IPR017927">
    <property type="entry name" value="FAD-bd_FR_type"/>
</dbReference>
<keyword evidence="1" id="KW-0813">Transport</keyword>
<dbReference type="PRINTS" id="PR00371">
    <property type="entry name" value="FPNCR"/>
</dbReference>
<dbReference type="EMBL" id="JAAITQ010000013">
    <property type="protein sequence ID" value="NSE16445.1"/>
    <property type="molecule type" value="Genomic_DNA"/>
</dbReference>
<reference evidence="16 19" key="2">
    <citation type="journal article" date="2020" name="Cell Host Microbe">
        <title>Functional and Genomic Variation between Human-Derived Isolates of Lachnospiraceae Reveals Inter- and Intra-Species Diversity.</title>
        <authorList>
            <person name="Sorbara M.T."/>
            <person name="Littmann E.R."/>
            <person name="Fontana E."/>
            <person name="Moody T.U."/>
            <person name="Kohout C.E."/>
            <person name="Gjonbalaj M."/>
            <person name="Eaton V."/>
            <person name="Seok R."/>
            <person name="Leiner I.M."/>
            <person name="Pamer E.G."/>
        </authorList>
    </citation>
    <scope>NUCLEOTIDE SEQUENCE [LARGE SCALE GENOMIC DNA]</scope>
    <source>
        <strain evidence="16 19">MSK.14.54</strain>
    </source>
</reference>
<dbReference type="InterPro" id="IPR050353">
    <property type="entry name" value="PyrK_electron_transfer"/>
</dbReference>
<dbReference type="Gene3D" id="3.40.50.80">
    <property type="entry name" value="Nucleotide-binding domain of ferredoxin-NADP reductase (FNR) module"/>
    <property type="match status" value="1"/>
</dbReference>
<dbReference type="EMBL" id="JAFHBD010000032">
    <property type="protein sequence ID" value="MBN2953413.1"/>
    <property type="molecule type" value="Genomic_DNA"/>
</dbReference>
<comment type="cofactor">
    <cofactor evidence="9">
        <name>[2Fe-2S] cluster</name>
        <dbReference type="ChEBI" id="CHEBI:190135"/>
    </cofactor>
</comment>
<evidence type="ECO:0000256" key="2">
    <source>
        <dbReference type="ARBA" id="ARBA00022630"/>
    </source>
</evidence>